<dbReference type="AlphaFoldDB" id="A0ABC8KVN0"/>
<accession>A0ABC8KVN0</accession>
<gene>
    <name evidence="1" type="ORF">ERUC_LOCUS29047</name>
</gene>
<keyword evidence="2" id="KW-1185">Reference proteome</keyword>
<dbReference type="EMBL" id="CAKOAT010356265">
    <property type="protein sequence ID" value="CAH8363291.1"/>
    <property type="molecule type" value="Genomic_DNA"/>
</dbReference>
<proteinExistence type="predicted"/>
<name>A0ABC8KVN0_ERUVS</name>
<reference evidence="1 2" key="1">
    <citation type="submission" date="2022-03" db="EMBL/GenBank/DDBJ databases">
        <authorList>
            <person name="Macdonald S."/>
            <person name="Ahmed S."/>
            <person name="Newling K."/>
        </authorList>
    </citation>
    <scope>NUCLEOTIDE SEQUENCE [LARGE SCALE GENOMIC DNA]</scope>
</reference>
<protein>
    <submittedName>
        <fullName evidence="1">Uncharacterized protein</fullName>
    </submittedName>
</protein>
<evidence type="ECO:0000313" key="2">
    <source>
        <dbReference type="Proteomes" id="UP001642260"/>
    </source>
</evidence>
<comment type="caution">
    <text evidence="1">The sequence shown here is derived from an EMBL/GenBank/DDBJ whole genome shotgun (WGS) entry which is preliminary data.</text>
</comment>
<organism evidence="1 2">
    <name type="scientific">Eruca vesicaria subsp. sativa</name>
    <name type="common">Garden rocket</name>
    <name type="synonym">Eruca sativa</name>
    <dbReference type="NCBI Taxonomy" id="29727"/>
    <lineage>
        <taxon>Eukaryota</taxon>
        <taxon>Viridiplantae</taxon>
        <taxon>Streptophyta</taxon>
        <taxon>Embryophyta</taxon>
        <taxon>Tracheophyta</taxon>
        <taxon>Spermatophyta</taxon>
        <taxon>Magnoliopsida</taxon>
        <taxon>eudicotyledons</taxon>
        <taxon>Gunneridae</taxon>
        <taxon>Pentapetalae</taxon>
        <taxon>rosids</taxon>
        <taxon>malvids</taxon>
        <taxon>Brassicales</taxon>
        <taxon>Brassicaceae</taxon>
        <taxon>Brassiceae</taxon>
        <taxon>Eruca</taxon>
    </lineage>
</organism>
<evidence type="ECO:0000313" key="1">
    <source>
        <dbReference type="EMBL" id="CAH8363291.1"/>
    </source>
</evidence>
<dbReference type="Proteomes" id="UP001642260">
    <property type="component" value="Unassembled WGS sequence"/>
</dbReference>
<sequence length="66" mass="7552">MAPFHLPLSEFLYNSLFPQIVYDISDVPLDEEISETLKGPVLLIFVPLPSRNKCENVRLSFCREGL</sequence>